<keyword evidence="1" id="KW-0732">Signal</keyword>
<dbReference type="Pfam" id="PF13648">
    <property type="entry name" value="Lipocalin_4"/>
    <property type="match status" value="1"/>
</dbReference>
<protein>
    <recommendedName>
        <fullName evidence="2">Lipocalin-like domain-containing protein</fullName>
    </recommendedName>
</protein>
<dbReference type="InParanoid" id="A0A1Y2PEN0"/>
<dbReference type="PROSITE" id="PS51257">
    <property type="entry name" value="PROKAR_LIPOPROTEIN"/>
    <property type="match status" value="1"/>
</dbReference>
<sequence>MKKLLVLLIAMLSLFSCSSDDENLDPFVGTWKLFSNRQGEVNECEKKTTIIINESGTYSSSYYYEENNACTNGNATGVWENAGNGIYEIKESGSNQVELANITFKDNNKTFVITETDNDNGVTKTYTIVYKRK</sequence>
<dbReference type="AlphaFoldDB" id="A0A1Y2PEN0"/>
<evidence type="ECO:0000313" key="4">
    <source>
        <dbReference type="Proteomes" id="UP000194221"/>
    </source>
</evidence>
<name>A0A1Y2PEN0_9FLAO</name>
<gene>
    <name evidence="3" type="ORF">WH52_05570</name>
</gene>
<dbReference type="STRING" id="1635173.WH52_05570"/>
<dbReference type="InterPro" id="IPR012674">
    <property type="entry name" value="Calycin"/>
</dbReference>
<feature type="signal peptide" evidence="1">
    <location>
        <begin position="1"/>
        <end position="18"/>
    </location>
</feature>
<comment type="caution">
    <text evidence="3">The sequence shown here is derived from an EMBL/GenBank/DDBJ whole genome shotgun (WGS) entry which is preliminary data.</text>
</comment>
<dbReference type="InterPro" id="IPR024311">
    <property type="entry name" value="Lipocalin-like"/>
</dbReference>
<accession>A0A1Y2PEN0</accession>
<keyword evidence="4" id="KW-1185">Reference proteome</keyword>
<feature type="domain" description="Lipocalin-like" evidence="2">
    <location>
        <begin position="28"/>
        <end position="107"/>
    </location>
</feature>
<dbReference type="SUPFAM" id="SSF50814">
    <property type="entry name" value="Lipocalins"/>
    <property type="match status" value="1"/>
</dbReference>
<evidence type="ECO:0000256" key="1">
    <source>
        <dbReference type="SAM" id="SignalP"/>
    </source>
</evidence>
<reference evidence="3 4" key="1">
    <citation type="submission" date="2015-03" db="EMBL/GenBank/DDBJ databases">
        <title>Genome sequence of Tenacibaculum sp. S2-2, isolated from intestinal microbiota of sea cucumber, Apostichopus japonicas.</title>
        <authorList>
            <person name="Shao Z."/>
            <person name="Wang L."/>
            <person name="Li X."/>
        </authorList>
    </citation>
    <scope>NUCLEOTIDE SEQUENCE [LARGE SCALE GENOMIC DNA]</scope>
    <source>
        <strain evidence="3 4">S2-2</strain>
    </source>
</reference>
<evidence type="ECO:0000259" key="2">
    <source>
        <dbReference type="Pfam" id="PF13648"/>
    </source>
</evidence>
<evidence type="ECO:0000313" key="3">
    <source>
        <dbReference type="EMBL" id="OSY88247.1"/>
    </source>
</evidence>
<proteinExistence type="predicted"/>
<feature type="chain" id="PRO_5012576135" description="Lipocalin-like domain-containing protein" evidence="1">
    <location>
        <begin position="19"/>
        <end position="133"/>
    </location>
</feature>
<dbReference type="EMBL" id="LAPZ01000003">
    <property type="protein sequence ID" value="OSY88247.1"/>
    <property type="molecule type" value="Genomic_DNA"/>
</dbReference>
<dbReference type="OrthoDB" id="1190036at2"/>
<dbReference type="Proteomes" id="UP000194221">
    <property type="component" value="Unassembled WGS sequence"/>
</dbReference>
<dbReference type="RefSeq" id="WP_086029963.1">
    <property type="nucleotide sequence ID" value="NZ_LAPZ01000003.1"/>
</dbReference>
<organism evidence="3 4">
    <name type="scientific">Tenacibaculum holothuriorum</name>
    <dbReference type="NCBI Taxonomy" id="1635173"/>
    <lineage>
        <taxon>Bacteria</taxon>
        <taxon>Pseudomonadati</taxon>
        <taxon>Bacteroidota</taxon>
        <taxon>Flavobacteriia</taxon>
        <taxon>Flavobacteriales</taxon>
        <taxon>Flavobacteriaceae</taxon>
        <taxon>Tenacibaculum</taxon>
    </lineage>
</organism>